<feature type="compositionally biased region" description="Low complexity" evidence="1">
    <location>
        <begin position="136"/>
        <end position="182"/>
    </location>
</feature>
<organism evidence="3">
    <name type="scientific">Ganoderma boninense</name>
    <dbReference type="NCBI Taxonomy" id="34458"/>
    <lineage>
        <taxon>Eukaryota</taxon>
        <taxon>Fungi</taxon>
        <taxon>Dikarya</taxon>
        <taxon>Basidiomycota</taxon>
        <taxon>Agaricomycotina</taxon>
        <taxon>Agaricomycetes</taxon>
        <taxon>Polyporales</taxon>
        <taxon>Polyporaceae</taxon>
        <taxon>Ganoderma</taxon>
    </lineage>
</organism>
<feature type="region of interest" description="Disordered" evidence="1">
    <location>
        <begin position="136"/>
        <end position="211"/>
    </location>
</feature>
<name>A0A5K1JWN3_9APHY</name>
<accession>A0A5K1JWN3</accession>
<sequence>MQPPFTDPSLWAPPSSFATATAFSDPAAFDPGASLDLFGGLPDQADPLLDRLFKELIKDQECASPAELNTTGPVEGIDFGLGLDFNFSQDINISSLDSFRLLDHRHALETEMNPQVPTGNWSPVFATLQLRTPSSSCQDSLSSSPASMSVPSRPSSSASSPASLSSSSSSPTRSRSPYSPYPAGKRSVTQPSRNAQISTSEHTVPKPPQANECRYCRSRFGRPADVARHEKTHFIGDYQYACLGVPVEEAGECDDADIANGFMHDGKLMVHGCLTTFKDRRDSYRRHLTTRGCPGSKAGYWANVKEVAAARAKRKANGY</sequence>
<reference evidence="3" key="1">
    <citation type="submission" date="2019-10" db="EMBL/GenBank/DDBJ databases">
        <authorList>
            <person name="Nor Muhammad N."/>
        </authorList>
    </citation>
    <scope>NUCLEOTIDE SEQUENCE</scope>
</reference>
<evidence type="ECO:0000259" key="2">
    <source>
        <dbReference type="PROSITE" id="PS00028"/>
    </source>
</evidence>
<dbReference type="AlphaFoldDB" id="A0A5K1JWN3"/>
<protein>
    <submittedName>
        <fullName evidence="3">C2H2 type zinc finger domain-containing protein</fullName>
    </submittedName>
</protein>
<dbReference type="EMBL" id="LR725618">
    <property type="protein sequence ID" value="VWO96417.1"/>
    <property type="molecule type" value="Genomic_DNA"/>
</dbReference>
<feature type="domain" description="C2H2-type" evidence="2">
    <location>
        <begin position="213"/>
        <end position="233"/>
    </location>
</feature>
<dbReference type="PROSITE" id="PS00028">
    <property type="entry name" value="ZINC_FINGER_C2H2_1"/>
    <property type="match status" value="1"/>
</dbReference>
<feature type="compositionally biased region" description="Polar residues" evidence="1">
    <location>
        <begin position="187"/>
        <end position="202"/>
    </location>
</feature>
<dbReference type="InterPro" id="IPR013087">
    <property type="entry name" value="Znf_C2H2_type"/>
</dbReference>
<gene>
    <name evidence="3" type="primary">G4MRM4</name>
</gene>
<proteinExistence type="predicted"/>
<evidence type="ECO:0000256" key="1">
    <source>
        <dbReference type="SAM" id="MobiDB-lite"/>
    </source>
</evidence>
<evidence type="ECO:0000313" key="3">
    <source>
        <dbReference type="EMBL" id="VWO96417.1"/>
    </source>
</evidence>